<dbReference type="EMBL" id="CAJVCH010539849">
    <property type="protein sequence ID" value="CAG7826461.1"/>
    <property type="molecule type" value="Genomic_DNA"/>
</dbReference>
<sequence length="35" mass="3874">AGDIRGVVTTTQYQTFELDWRSNPPVCDVEDGSCN</sequence>
<proteinExistence type="predicted"/>
<evidence type="ECO:0000313" key="2">
    <source>
        <dbReference type="Proteomes" id="UP000708208"/>
    </source>
</evidence>
<reference evidence="1" key="1">
    <citation type="submission" date="2021-06" db="EMBL/GenBank/DDBJ databases">
        <authorList>
            <person name="Hodson N. C."/>
            <person name="Mongue J. A."/>
            <person name="Jaron S. K."/>
        </authorList>
    </citation>
    <scope>NUCLEOTIDE SEQUENCE</scope>
</reference>
<evidence type="ECO:0000313" key="1">
    <source>
        <dbReference type="EMBL" id="CAG7826461.1"/>
    </source>
</evidence>
<gene>
    <name evidence="1" type="ORF">AFUS01_LOCUS36513</name>
</gene>
<comment type="caution">
    <text evidence="1">The sequence shown here is derived from an EMBL/GenBank/DDBJ whole genome shotgun (WGS) entry which is preliminary data.</text>
</comment>
<protein>
    <submittedName>
        <fullName evidence="1">Uncharacterized protein</fullName>
    </submittedName>
</protein>
<organism evidence="1 2">
    <name type="scientific">Allacma fusca</name>
    <dbReference type="NCBI Taxonomy" id="39272"/>
    <lineage>
        <taxon>Eukaryota</taxon>
        <taxon>Metazoa</taxon>
        <taxon>Ecdysozoa</taxon>
        <taxon>Arthropoda</taxon>
        <taxon>Hexapoda</taxon>
        <taxon>Collembola</taxon>
        <taxon>Symphypleona</taxon>
        <taxon>Sminthuridae</taxon>
        <taxon>Allacma</taxon>
    </lineage>
</organism>
<dbReference type="Proteomes" id="UP000708208">
    <property type="component" value="Unassembled WGS sequence"/>
</dbReference>
<accession>A0A8J2L572</accession>
<dbReference type="AlphaFoldDB" id="A0A8J2L572"/>
<name>A0A8J2L572_9HEXA</name>
<keyword evidence="2" id="KW-1185">Reference proteome</keyword>
<feature type="non-terminal residue" evidence="1">
    <location>
        <position position="1"/>
    </location>
</feature>